<feature type="region of interest" description="Disordered" evidence="1">
    <location>
        <begin position="55"/>
        <end position="87"/>
    </location>
</feature>
<reference evidence="2" key="1">
    <citation type="journal article" date="2015" name="Nature">
        <title>Complex archaea that bridge the gap between prokaryotes and eukaryotes.</title>
        <authorList>
            <person name="Spang A."/>
            <person name="Saw J.H."/>
            <person name="Jorgensen S.L."/>
            <person name="Zaremba-Niedzwiedzka K."/>
            <person name="Martijn J."/>
            <person name="Lind A.E."/>
            <person name="van Eijk R."/>
            <person name="Schleper C."/>
            <person name="Guy L."/>
            <person name="Ettema T.J."/>
        </authorList>
    </citation>
    <scope>NUCLEOTIDE SEQUENCE</scope>
</reference>
<evidence type="ECO:0000256" key="1">
    <source>
        <dbReference type="SAM" id="MobiDB-lite"/>
    </source>
</evidence>
<evidence type="ECO:0000313" key="2">
    <source>
        <dbReference type="EMBL" id="KKL51777.1"/>
    </source>
</evidence>
<accession>A0A0F9FL74</accession>
<protein>
    <submittedName>
        <fullName evidence="2">Uncharacterized protein</fullName>
    </submittedName>
</protein>
<proteinExistence type="predicted"/>
<dbReference type="AlphaFoldDB" id="A0A0F9FL74"/>
<organism evidence="2">
    <name type="scientific">marine sediment metagenome</name>
    <dbReference type="NCBI Taxonomy" id="412755"/>
    <lineage>
        <taxon>unclassified sequences</taxon>
        <taxon>metagenomes</taxon>
        <taxon>ecological metagenomes</taxon>
    </lineage>
</organism>
<gene>
    <name evidence="2" type="ORF">LCGC14_2292080</name>
</gene>
<feature type="compositionally biased region" description="Basic residues" evidence="1">
    <location>
        <begin position="77"/>
        <end position="87"/>
    </location>
</feature>
<feature type="compositionally biased region" description="Basic and acidic residues" evidence="1">
    <location>
        <begin position="55"/>
        <end position="72"/>
    </location>
</feature>
<sequence length="87" mass="10692">MPIEKESKYFKHFRKWWMLNKMKRPEPKKVKRTSKYAEALKEHLELEVWRANHHKQEEKRRLNNHNKLHDNDGLNMAKKKSTKKGAK</sequence>
<comment type="caution">
    <text evidence="2">The sequence shown here is derived from an EMBL/GenBank/DDBJ whole genome shotgun (WGS) entry which is preliminary data.</text>
</comment>
<dbReference type="EMBL" id="LAZR01032129">
    <property type="protein sequence ID" value="KKL51777.1"/>
    <property type="molecule type" value="Genomic_DNA"/>
</dbReference>
<name>A0A0F9FL74_9ZZZZ</name>